<evidence type="ECO:0000313" key="4">
    <source>
        <dbReference type="Proteomes" id="UP000572670"/>
    </source>
</evidence>
<proteinExistence type="predicted"/>
<dbReference type="GeneID" id="93364683"/>
<gene>
    <name evidence="3" type="ORF">HDA34_000353</name>
</gene>
<protein>
    <recommendedName>
        <fullName evidence="2">PKD domain-containing protein</fullName>
    </recommendedName>
</protein>
<evidence type="ECO:0000313" key="3">
    <source>
        <dbReference type="EMBL" id="MBA9058646.1"/>
    </source>
</evidence>
<dbReference type="SUPFAM" id="SSF49299">
    <property type="entry name" value="PKD domain"/>
    <property type="match status" value="1"/>
</dbReference>
<dbReference type="Gene3D" id="2.60.40.10">
    <property type="entry name" value="Immunoglobulins"/>
    <property type="match status" value="1"/>
</dbReference>
<dbReference type="InterPro" id="IPR013783">
    <property type="entry name" value="Ig-like_fold"/>
</dbReference>
<name>A0ABR6CXS7_9MICC</name>
<feature type="compositionally biased region" description="Polar residues" evidence="1">
    <location>
        <begin position="141"/>
        <end position="162"/>
    </location>
</feature>
<reference evidence="3 4" key="1">
    <citation type="submission" date="2020-08" db="EMBL/GenBank/DDBJ databases">
        <title>Sequencing the genomes of 1000 actinobacteria strains.</title>
        <authorList>
            <person name="Klenk H.-P."/>
        </authorList>
    </citation>
    <scope>NUCLEOTIDE SEQUENCE [LARGE SCALE GENOMIC DNA]</scope>
    <source>
        <strain evidence="3 4">DSM 21948</strain>
    </source>
</reference>
<dbReference type="InterPro" id="IPR000601">
    <property type="entry name" value="PKD_dom"/>
</dbReference>
<organism evidence="3 4">
    <name type="scientific">Micrococcus yunnanensis</name>
    <dbReference type="NCBI Taxonomy" id="566027"/>
    <lineage>
        <taxon>Bacteria</taxon>
        <taxon>Bacillati</taxon>
        <taxon>Actinomycetota</taxon>
        <taxon>Actinomycetes</taxon>
        <taxon>Micrococcales</taxon>
        <taxon>Micrococcaceae</taxon>
        <taxon>Micrococcus</taxon>
    </lineage>
</organism>
<accession>A0ABR6CXS7</accession>
<sequence>MASHLEHKTVSACIPGQLGNSDFESCREQEDNFCPEGSWIRAQTIDTRQPDANPVYGAPKCWTAKASSNGAPPVSIDEVRTLLVLEPEIRSDNGGRGIRNAETNFYADAETRTLVTTLNGVEVELRATPVSFHWDYGDGSPTKTTSVAGQSQPEFNVPTPTSHVYEDTGQYTVRLTTVYIGEYREAGGEWVLIPGTISLDSAPVTANIWRTITRNVADDCSVDSSAWGCTGPIESAPAG</sequence>
<dbReference type="Proteomes" id="UP000572670">
    <property type="component" value="Unassembled WGS sequence"/>
</dbReference>
<dbReference type="Pfam" id="PF00801">
    <property type="entry name" value="PKD"/>
    <property type="match status" value="1"/>
</dbReference>
<feature type="domain" description="PKD" evidence="2">
    <location>
        <begin position="128"/>
        <end position="176"/>
    </location>
</feature>
<dbReference type="PROSITE" id="PS50093">
    <property type="entry name" value="PKD"/>
    <property type="match status" value="1"/>
</dbReference>
<feature type="region of interest" description="Disordered" evidence="1">
    <location>
        <begin position="141"/>
        <end position="163"/>
    </location>
</feature>
<dbReference type="InterPro" id="IPR035986">
    <property type="entry name" value="PKD_dom_sf"/>
</dbReference>
<evidence type="ECO:0000256" key="1">
    <source>
        <dbReference type="SAM" id="MobiDB-lite"/>
    </source>
</evidence>
<evidence type="ECO:0000259" key="2">
    <source>
        <dbReference type="PROSITE" id="PS50093"/>
    </source>
</evidence>
<dbReference type="EMBL" id="JACJIK010000001">
    <property type="protein sequence ID" value="MBA9058646.1"/>
    <property type="molecule type" value="Genomic_DNA"/>
</dbReference>
<dbReference type="RefSeq" id="WP_230278125.1">
    <property type="nucleotide sequence ID" value="NZ_BAAAYW010000005.1"/>
</dbReference>
<dbReference type="CDD" id="cd00146">
    <property type="entry name" value="PKD"/>
    <property type="match status" value="1"/>
</dbReference>
<keyword evidence="4" id="KW-1185">Reference proteome</keyword>
<comment type="caution">
    <text evidence="3">The sequence shown here is derived from an EMBL/GenBank/DDBJ whole genome shotgun (WGS) entry which is preliminary data.</text>
</comment>